<dbReference type="Pfam" id="PF12229">
    <property type="entry name" value="PG_binding_4"/>
    <property type="match status" value="1"/>
</dbReference>
<evidence type="ECO:0000313" key="2">
    <source>
        <dbReference type="EMBL" id="WTP92410.1"/>
    </source>
</evidence>
<dbReference type="AlphaFoldDB" id="A0AAU1IBL7"/>
<feature type="domain" description="YoaR-like putative peptidoglycan binding" evidence="1">
    <location>
        <begin position="75"/>
        <end position="178"/>
    </location>
</feature>
<dbReference type="InterPro" id="IPR052913">
    <property type="entry name" value="Glycopeptide_resist_protein"/>
</dbReference>
<reference evidence="2" key="1">
    <citation type="submission" date="2022-10" db="EMBL/GenBank/DDBJ databases">
        <title>The complete genomes of actinobacterial strains from the NBC collection.</title>
        <authorList>
            <person name="Joergensen T.S."/>
            <person name="Alvarez Arevalo M."/>
            <person name="Sterndorff E.B."/>
            <person name="Faurdal D."/>
            <person name="Vuksanovic O."/>
            <person name="Mourched A.-S."/>
            <person name="Charusanti P."/>
            <person name="Shaw S."/>
            <person name="Blin K."/>
            <person name="Weber T."/>
        </authorList>
    </citation>
    <scope>NUCLEOTIDE SEQUENCE</scope>
    <source>
        <strain evidence="2">NBC 00180</strain>
    </source>
</reference>
<dbReference type="PANTHER" id="PTHR35788">
    <property type="entry name" value="EXPORTED PROTEIN-RELATED"/>
    <property type="match status" value="1"/>
</dbReference>
<protein>
    <submittedName>
        <fullName evidence="2">VanW family protein</fullName>
    </submittedName>
</protein>
<dbReference type="PANTHER" id="PTHR35788:SF1">
    <property type="entry name" value="EXPORTED PROTEIN"/>
    <property type="match status" value="1"/>
</dbReference>
<dbReference type="Pfam" id="PF04294">
    <property type="entry name" value="VanW"/>
    <property type="match status" value="1"/>
</dbReference>
<name>A0AAU1IBL7_9ACTN</name>
<evidence type="ECO:0000259" key="1">
    <source>
        <dbReference type="Pfam" id="PF12229"/>
    </source>
</evidence>
<organism evidence="2">
    <name type="scientific">Streptomyces sp. NBC_00180</name>
    <dbReference type="NCBI Taxonomy" id="2903632"/>
    <lineage>
        <taxon>Bacteria</taxon>
        <taxon>Bacillati</taxon>
        <taxon>Actinomycetota</taxon>
        <taxon>Actinomycetes</taxon>
        <taxon>Kitasatosporales</taxon>
        <taxon>Streptomycetaceae</taxon>
        <taxon>Streptomyces</taxon>
    </lineage>
</organism>
<sequence>MAGAAGVGFGGLYLGELLVSGNAIPAGTQVAGVNIEGLSRPQAQHKLDETLGTAWTEPVKVRIADRTTAINARGFSLDSAETVAHAAQSRLDPVTVIGRLFTNNDHKVEPVIRVKETQARTALARTAKAHDRKVREGAVTFRRGTATPVKARPGQSLDMDGAIKALGSAIPGRSKEPIRLPVRTVEPVIGTVEVERAMKEFATPAMSAPVTLVTGSRKVEISPATLSKHLTMKPDSAHRLKPQLDSKGLLADPTTASSFAQATDKAVNAQLRLRHGRVVVASDGEPGQEVTAKTLHKAVLPLLTRTGTAARTGAVATEEMKPKLTRDNFARLGITERMSTFTVNFERAPYRTTNIGRAAKLINGSVVLPDETWSFNRTVGERTKANGFVEGIIINNDKFEKSAGGGVSAVAATTFNAIFFAGVQPVEHGAHSFYIERYPEGREATVAWNSLDLKFKNDSGNAIYIAAHATNTSVTVTFLGNKKYDKIESVTAPRTHLKEPKTRHDSGDDCVPQTPLEGFNVAVDRVFKNGGKEVGRETYETRYVPRNEIICSGEATD</sequence>
<dbReference type="InterPro" id="IPR022029">
    <property type="entry name" value="YoaR-like_PG-bd"/>
</dbReference>
<dbReference type="InterPro" id="IPR007391">
    <property type="entry name" value="Vancomycin_resist_VanW"/>
</dbReference>
<dbReference type="EMBL" id="CP108140">
    <property type="protein sequence ID" value="WTP92410.1"/>
    <property type="molecule type" value="Genomic_DNA"/>
</dbReference>
<accession>A0AAU1IBL7</accession>
<gene>
    <name evidence="2" type="ORF">OG477_42435</name>
</gene>
<proteinExistence type="predicted"/>